<evidence type="ECO:0000256" key="4">
    <source>
        <dbReference type="ARBA" id="ARBA00022827"/>
    </source>
</evidence>
<evidence type="ECO:0000256" key="3">
    <source>
        <dbReference type="ARBA" id="ARBA00022727"/>
    </source>
</evidence>
<keyword evidence="7" id="KW-1185">Reference proteome</keyword>
<dbReference type="PROSITE" id="PS51331">
    <property type="entry name" value="THYX"/>
    <property type="match status" value="1"/>
</dbReference>
<keyword evidence="1" id="KW-0489">Methyltransferase</keyword>
<dbReference type="Pfam" id="PF02511">
    <property type="entry name" value="Thy1"/>
    <property type="match status" value="1"/>
</dbReference>
<dbReference type="GO" id="GO:0050660">
    <property type="term" value="F:flavin adenine dinucleotide binding"/>
    <property type="evidence" value="ECO:0007669"/>
    <property type="project" value="InterPro"/>
</dbReference>
<evidence type="ECO:0000313" key="7">
    <source>
        <dbReference type="Proteomes" id="UP000577408"/>
    </source>
</evidence>
<evidence type="ECO:0000256" key="2">
    <source>
        <dbReference type="ARBA" id="ARBA00022630"/>
    </source>
</evidence>
<comment type="caution">
    <text evidence="6">The sequence shown here is derived from an EMBL/GenBank/DDBJ whole genome shotgun (WGS) entry which is preliminary data.</text>
</comment>
<evidence type="ECO:0000256" key="5">
    <source>
        <dbReference type="ARBA" id="ARBA00022857"/>
    </source>
</evidence>
<protein>
    <submittedName>
        <fullName evidence="6">Uncharacterized protein</fullName>
    </submittedName>
</protein>
<gene>
    <name evidence="6" type="ORF">HMA55_04295</name>
</gene>
<dbReference type="GO" id="GO:0032259">
    <property type="term" value="P:methylation"/>
    <property type="evidence" value="ECO:0007669"/>
    <property type="project" value="UniProtKB-KW"/>
</dbReference>
<dbReference type="InterPro" id="IPR003669">
    <property type="entry name" value="Thymidylate_synthase_ThyX"/>
</dbReference>
<keyword evidence="5" id="KW-0521">NADP</keyword>
<keyword evidence="1" id="KW-0808">Transferase</keyword>
<proteinExistence type="predicted"/>
<dbReference type="RefSeq" id="WP_181191831.1">
    <property type="nucleotide sequence ID" value="NZ_JABFED010000002.1"/>
</dbReference>
<reference evidence="6 7" key="1">
    <citation type="submission" date="2020-05" db="EMBL/GenBank/DDBJ databases">
        <title>Descriptions of Corynebacterium xxxx sp. nov., Corynebacterium yyyy sp. nov. and Corynebacterium zzzz sp. nov.</title>
        <authorList>
            <person name="Zhang G."/>
        </authorList>
    </citation>
    <scope>NUCLEOTIDE SEQUENCE [LARGE SCALE GENOMIC DNA]</scope>
    <source>
        <strain evidence="7">zg-913</strain>
    </source>
</reference>
<keyword evidence="3" id="KW-0545">Nucleotide biosynthesis</keyword>
<organism evidence="6 7">
    <name type="scientific">Corynebacterium wankanglinii</name>
    <dbReference type="NCBI Taxonomy" id="2735136"/>
    <lineage>
        <taxon>Bacteria</taxon>
        <taxon>Bacillati</taxon>
        <taxon>Actinomycetota</taxon>
        <taxon>Actinomycetes</taxon>
        <taxon>Mycobacteriales</taxon>
        <taxon>Corynebacteriaceae</taxon>
        <taxon>Corynebacterium</taxon>
    </lineage>
</organism>
<name>A0A7H0K8T0_9CORY</name>
<dbReference type="GO" id="GO:0006231">
    <property type="term" value="P:dTMP biosynthetic process"/>
    <property type="evidence" value="ECO:0007669"/>
    <property type="project" value="InterPro"/>
</dbReference>
<dbReference type="SUPFAM" id="SSF69796">
    <property type="entry name" value="Thymidylate synthase-complementing protein Thy1"/>
    <property type="match status" value="1"/>
</dbReference>
<evidence type="ECO:0000256" key="1">
    <source>
        <dbReference type="ARBA" id="ARBA00022603"/>
    </source>
</evidence>
<accession>A0A7H0K8T0</accession>
<sequence length="210" mass="22443">MQVKLVAATALRLSQPDGVTAGEAAVAYASLSDEPPVALLRRNADNLAGSFAELLDHASATLHFQDVSRGAATALRSCGLAVSERGGTGAVVPAAVAASDDLTRLFEAAVEEAQFVRQELLQALEEAMADEPNALVRRKRAREAAESLTPAAAATEIVATGTFRVWRGFITQHQGRFEHEEKRALALAVREIMVGEAPLLFADLLEEERR</sequence>
<dbReference type="GO" id="GO:0050797">
    <property type="term" value="F:thymidylate synthase (FAD) activity"/>
    <property type="evidence" value="ECO:0007669"/>
    <property type="project" value="InterPro"/>
</dbReference>
<dbReference type="Gene3D" id="3.30.1360.170">
    <property type="match status" value="1"/>
</dbReference>
<evidence type="ECO:0000313" key="6">
    <source>
        <dbReference type="EMBL" id="MBA1837126.1"/>
    </source>
</evidence>
<keyword evidence="2" id="KW-0285">Flavoprotein</keyword>
<dbReference type="InterPro" id="IPR036098">
    <property type="entry name" value="Thymidylate_synthase_ThyX_sf"/>
</dbReference>
<dbReference type="AlphaFoldDB" id="A0A7H0K8T0"/>
<dbReference type="EMBL" id="JABFED010000002">
    <property type="protein sequence ID" value="MBA1837126.1"/>
    <property type="molecule type" value="Genomic_DNA"/>
</dbReference>
<keyword evidence="4" id="KW-0274">FAD</keyword>
<dbReference type="Proteomes" id="UP000577408">
    <property type="component" value="Unassembled WGS sequence"/>
</dbReference>